<feature type="region of interest" description="Disordered" evidence="1">
    <location>
        <begin position="1"/>
        <end position="21"/>
    </location>
</feature>
<sequence>MIGTWTAAAKGGRGDGKEKHGMLMILEPRRLSMMERLRVATGEDRRSPE</sequence>
<comment type="caution">
    <text evidence="2">The sequence shown here is derived from an EMBL/GenBank/DDBJ whole genome shotgun (WGS) entry which is preliminary data.</text>
</comment>
<evidence type="ECO:0000256" key="1">
    <source>
        <dbReference type="SAM" id="MobiDB-lite"/>
    </source>
</evidence>
<dbReference type="EMBL" id="MTKT01002520">
    <property type="protein sequence ID" value="OWM77712.1"/>
    <property type="molecule type" value="Genomic_DNA"/>
</dbReference>
<dbReference type="AlphaFoldDB" id="A0A218X059"/>
<name>A0A218X059_PUNGR</name>
<feature type="compositionally biased region" description="Basic and acidic residues" evidence="1">
    <location>
        <begin position="12"/>
        <end position="21"/>
    </location>
</feature>
<proteinExistence type="predicted"/>
<protein>
    <submittedName>
        <fullName evidence="2">Uncharacterized protein</fullName>
    </submittedName>
</protein>
<reference evidence="3" key="1">
    <citation type="journal article" date="2017" name="Plant J.">
        <title>The pomegranate (Punica granatum L.) genome and the genomics of punicalagin biosynthesis.</title>
        <authorList>
            <person name="Qin G."/>
            <person name="Xu C."/>
            <person name="Ming R."/>
            <person name="Tang H."/>
            <person name="Guyot R."/>
            <person name="Kramer E.M."/>
            <person name="Hu Y."/>
            <person name="Yi X."/>
            <person name="Qi Y."/>
            <person name="Xu X."/>
            <person name="Gao Z."/>
            <person name="Pan H."/>
            <person name="Jian J."/>
            <person name="Tian Y."/>
            <person name="Yue Z."/>
            <person name="Xu Y."/>
        </authorList>
    </citation>
    <scope>NUCLEOTIDE SEQUENCE [LARGE SCALE GENOMIC DNA]</scope>
    <source>
        <strain evidence="3">cv. Dabenzi</strain>
    </source>
</reference>
<dbReference type="Proteomes" id="UP000197138">
    <property type="component" value="Unassembled WGS sequence"/>
</dbReference>
<evidence type="ECO:0000313" key="2">
    <source>
        <dbReference type="EMBL" id="OWM77712.1"/>
    </source>
</evidence>
<evidence type="ECO:0000313" key="3">
    <source>
        <dbReference type="Proteomes" id="UP000197138"/>
    </source>
</evidence>
<organism evidence="2 3">
    <name type="scientific">Punica granatum</name>
    <name type="common">Pomegranate</name>
    <dbReference type="NCBI Taxonomy" id="22663"/>
    <lineage>
        <taxon>Eukaryota</taxon>
        <taxon>Viridiplantae</taxon>
        <taxon>Streptophyta</taxon>
        <taxon>Embryophyta</taxon>
        <taxon>Tracheophyta</taxon>
        <taxon>Spermatophyta</taxon>
        <taxon>Magnoliopsida</taxon>
        <taxon>eudicotyledons</taxon>
        <taxon>Gunneridae</taxon>
        <taxon>Pentapetalae</taxon>
        <taxon>rosids</taxon>
        <taxon>malvids</taxon>
        <taxon>Myrtales</taxon>
        <taxon>Lythraceae</taxon>
        <taxon>Punica</taxon>
    </lineage>
</organism>
<accession>A0A218X059</accession>
<gene>
    <name evidence="2" type="ORF">CDL15_Pgr012414</name>
</gene>